<evidence type="ECO:0000256" key="1">
    <source>
        <dbReference type="SAM" id="MobiDB-lite"/>
    </source>
</evidence>
<sequence length="177" mass="20087">QEYDDEYAEETRDEESFDPIPQTLKNSDDESNGEEDLGLNVGGEEGNVEKDEEDELYRDVNINQRRGIQENLEVEDSHVTLTSVNPDGQQQSSLVSSQFVTSMLNPTLDVVARAVSAIPGIIQRYMDQRMNEAVKVAVQIQSNRLRDEAQGVNEEFLKTVDENIQKIIKEQVKEQVK</sequence>
<dbReference type="AlphaFoldDB" id="A0A699QJD6"/>
<dbReference type="EMBL" id="BKCJ011031275">
    <property type="protein sequence ID" value="GFC70951.1"/>
    <property type="molecule type" value="Genomic_DNA"/>
</dbReference>
<proteinExistence type="predicted"/>
<protein>
    <submittedName>
        <fullName evidence="2">Uncharacterized protein</fullName>
    </submittedName>
</protein>
<feature type="non-terminal residue" evidence="2">
    <location>
        <position position="177"/>
    </location>
</feature>
<gene>
    <name evidence="2" type="ORF">Tci_842921</name>
</gene>
<comment type="caution">
    <text evidence="2">The sequence shown here is derived from an EMBL/GenBank/DDBJ whole genome shotgun (WGS) entry which is preliminary data.</text>
</comment>
<feature type="region of interest" description="Disordered" evidence="1">
    <location>
        <begin position="1"/>
        <end position="54"/>
    </location>
</feature>
<name>A0A699QJD6_TANCI</name>
<reference evidence="2" key="1">
    <citation type="journal article" date="2019" name="Sci. Rep.">
        <title>Draft genome of Tanacetum cinerariifolium, the natural source of mosquito coil.</title>
        <authorList>
            <person name="Yamashiro T."/>
            <person name="Shiraishi A."/>
            <person name="Satake H."/>
            <person name="Nakayama K."/>
        </authorList>
    </citation>
    <scope>NUCLEOTIDE SEQUENCE</scope>
</reference>
<feature type="compositionally biased region" description="Acidic residues" evidence="1">
    <location>
        <begin position="1"/>
        <end position="17"/>
    </location>
</feature>
<organism evidence="2">
    <name type="scientific">Tanacetum cinerariifolium</name>
    <name type="common">Dalmatian daisy</name>
    <name type="synonym">Chrysanthemum cinerariifolium</name>
    <dbReference type="NCBI Taxonomy" id="118510"/>
    <lineage>
        <taxon>Eukaryota</taxon>
        <taxon>Viridiplantae</taxon>
        <taxon>Streptophyta</taxon>
        <taxon>Embryophyta</taxon>
        <taxon>Tracheophyta</taxon>
        <taxon>Spermatophyta</taxon>
        <taxon>Magnoliopsida</taxon>
        <taxon>eudicotyledons</taxon>
        <taxon>Gunneridae</taxon>
        <taxon>Pentapetalae</taxon>
        <taxon>asterids</taxon>
        <taxon>campanulids</taxon>
        <taxon>Asterales</taxon>
        <taxon>Asteraceae</taxon>
        <taxon>Asteroideae</taxon>
        <taxon>Anthemideae</taxon>
        <taxon>Anthemidinae</taxon>
        <taxon>Tanacetum</taxon>
    </lineage>
</organism>
<accession>A0A699QJD6</accession>
<evidence type="ECO:0000313" key="2">
    <source>
        <dbReference type="EMBL" id="GFC70951.1"/>
    </source>
</evidence>
<feature type="non-terminal residue" evidence="2">
    <location>
        <position position="1"/>
    </location>
</feature>